<evidence type="ECO:0000313" key="1">
    <source>
        <dbReference type="EMBL" id="THU85147.1"/>
    </source>
</evidence>
<feature type="non-terminal residue" evidence="1">
    <location>
        <position position="208"/>
    </location>
</feature>
<protein>
    <submittedName>
        <fullName evidence="1">Uncharacterized protein</fullName>
    </submittedName>
</protein>
<proteinExistence type="predicted"/>
<name>A0A4S8L8U4_DENBC</name>
<dbReference type="Proteomes" id="UP000297245">
    <property type="component" value="Unassembled WGS sequence"/>
</dbReference>
<organism evidence="1 2">
    <name type="scientific">Dendrothele bispora (strain CBS 962.96)</name>
    <dbReference type="NCBI Taxonomy" id="1314807"/>
    <lineage>
        <taxon>Eukaryota</taxon>
        <taxon>Fungi</taxon>
        <taxon>Dikarya</taxon>
        <taxon>Basidiomycota</taxon>
        <taxon>Agaricomycotina</taxon>
        <taxon>Agaricomycetes</taxon>
        <taxon>Agaricomycetidae</taxon>
        <taxon>Agaricales</taxon>
        <taxon>Agaricales incertae sedis</taxon>
        <taxon>Dendrothele</taxon>
    </lineage>
</organism>
<dbReference type="EMBL" id="ML179563">
    <property type="protein sequence ID" value="THU85147.1"/>
    <property type="molecule type" value="Genomic_DNA"/>
</dbReference>
<dbReference type="AlphaFoldDB" id="A0A4S8L8U4"/>
<keyword evidence="2" id="KW-1185">Reference proteome</keyword>
<accession>A0A4S8L8U4</accession>
<dbReference type="OrthoDB" id="3257409at2759"/>
<reference evidence="1 2" key="1">
    <citation type="journal article" date="2019" name="Nat. Ecol. Evol.">
        <title>Megaphylogeny resolves global patterns of mushroom evolution.</title>
        <authorList>
            <person name="Varga T."/>
            <person name="Krizsan K."/>
            <person name="Foldi C."/>
            <person name="Dima B."/>
            <person name="Sanchez-Garcia M."/>
            <person name="Sanchez-Ramirez S."/>
            <person name="Szollosi G.J."/>
            <person name="Szarkandi J.G."/>
            <person name="Papp V."/>
            <person name="Albert L."/>
            <person name="Andreopoulos W."/>
            <person name="Angelini C."/>
            <person name="Antonin V."/>
            <person name="Barry K.W."/>
            <person name="Bougher N.L."/>
            <person name="Buchanan P."/>
            <person name="Buyck B."/>
            <person name="Bense V."/>
            <person name="Catcheside P."/>
            <person name="Chovatia M."/>
            <person name="Cooper J."/>
            <person name="Damon W."/>
            <person name="Desjardin D."/>
            <person name="Finy P."/>
            <person name="Geml J."/>
            <person name="Haridas S."/>
            <person name="Hughes K."/>
            <person name="Justo A."/>
            <person name="Karasinski D."/>
            <person name="Kautmanova I."/>
            <person name="Kiss B."/>
            <person name="Kocsube S."/>
            <person name="Kotiranta H."/>
            <person name="LaButti K.M."/>
            <person name="Lechner B.E."/>
            <person name="Liimatainen K."/>
            <person name="Lipzen A."/>
            <person name="Lukacs Z."/>
            <person name="Mihaltcheva S."/>
            <person name="Morgado L.N."/>
            <person name="Niskanen T."/>
            <person name="Noordeloos M.E."/>
            <person name="Ohm R.A."/>
            <person name="Ortiz-Santana B."/>
            <person name="Ovrebo C."/>
            <person name="Racz N."/>
            <person name="Riley R."/>
            <person name="Savchenko A."/>
            <person name="Shiryaev A."/>
            <person name="Soop K."/>
            <person name="Spirin V."/>
            <person name="Szebenyi C."/>
            <person name="Tomsovsky M."/>
            <person name="Tulloss R.E."/>
            <person name="Uehling J."/>
            <person name="Grigoriev I.V."/>
            <person name="Vagvolgyi C."/>
            <person name="Papp T."/>
            <person name="Martin F.M."/>
            <person name="Miettinen O."/>
            <person name="Hibbett D.S."/>
            <person name="Nagy L.G."/>
        </authorList>
    </citation>
    <scope>NUCLEOTIDE SEQUENCE [LARGE SCALE GENOMIC DNA]</scope>
    <source>
        <strain evidence="1 2">CBS 962.96</strain>
    </source>
</reference>
<gene>
    <name evidence="1" type="ORF">K435DRAFT_686159</name>
</gene>
<sequence>MVSSYALGLSKNHVLLISKPSSGLSENDLAILRLFSFKLKSHITDDGFGLLPFVLPDNNVPSWKVTRKRVEELSNLWPEVYHCCVNSCMCYTGVYSEDTLCRFCKEPRFRPDGKPRKVFTYVPLIPRLIGYYRSLSMVEKLEYRATFTNDSGEITDVFDGNHYKSLCGQYVTVGGQPLDHKFFSDRRDIALGLSSDGFAPWRRRNKTC</sequence>
<evidence type="ECO:0000313" key="2">
    <source>
        <dbReference type="Proteomes" id="UP000297245"/>
    </source>
</evidence>